<dbReference type="EMBL" id="JANVFS010000043">
    <property type="protein sequence ID" value="KAJ4466897.1"/>
    <property type="molecule type" value="Genomic_DNA"/>
</dbReference>
<feature type="signal peptide" evidence="2">
    <location>
        <begin position="1"/>
        <end position="21"/>
    </location>
</feature>
<sequence>MRITIVWCCYLTLCAVTVVYAAPRFDPNTLGLLSRASPSTPSESIELPGPERRSNSPPVLGGGTPPKSPDSSLSGEGAPQPSPLMPAFPRRRPQKRTGRTMEVKVMIKDTTVSRFMTFEIQNMIASELYNEARWDPSVEWKVTGGGDETFATSAAPSRTRFEFKGDGHEGFGELLAHPVSTRGIVATTKTTGGLYMSDEYKDKEKSELWCEFQKAFEKWKEVRGST</sequence>
<proteinExistence type="predicted"/>
<dbReference type="Proteomes" id="UP001150238">
    <property type="component" value="Unassembled WGS sequence"/>
</dbReference>
<evidence type="ECO:0000256" key="2">
    <source>
        <dbReference type="SAM" id="SignalP"/>
    </source>
</evidence>
<feature type="region of interest" description="Disordered" evidence="1">
    <location>
        <begin position="31"/>
        <end position="100"/>
    </location>
</feature>
<feature type="compositionally biased region" description="Basic residues" evidence="1">
    <location>
        <begin position="89"/>
        <end position="98"/>
    </location>
</feature>
<protein>
    <submittedName>
        <fullName evidence="3">Uncharacterized protein</fullName>
    </submittedName>
</protein>
<reference evidence="3" key="2">
    <citation type="journal article" date="2023" name="Proc. Natl. Acad. Sci. U.S.A.">
        <title>A global phylogenomic analysis of the shiitake genus Lentinula.</title>
        <authorList>
            <person name="Sierra-Patev S."/>
            <person name="Min B."/>
            <person name="Naranjo-Ortiz M."/>
            <person name="Looney B."/>
            <person name="Konkel Z."/>
            <person name="Slot J.C."/>
            <person name="Sakamoto Y."/>
            <person name="Steenwyk J.L."/>
            <person name="Rokas A."/>
            <person name="Carro J."/>
            <person name="Camarero S."/>
            <person name="Ferreira P."/>
            <person name="Molpeceres G."/>
            <person name="Ruiz-Duenas F.J."/>
            <person name="Serrano A."/>
            <person name="Henrissat B."/>
            <person name="Drula E."/>
            <person name="Hughes K.W."/>
            <person name="Mata J.L."/>
            <person name="Ishikawa N.K."/>
            <person name="Vargas-Isla R."/>
            <person name="Ushijima S."/>
            <person name="Smith C.A."/>
            <person name="Donoghue J."/>
            <person name="Ahrendt S."/>
            <person name="Andreopoulos W."/>
            <person name="He G."/>
            <person name="LaButti K."/>
            <person name="Lipzen A."/>
            <person name="Ng V."/>
            <person name="Riley R."/>
            <person name="Sandor L."/>
            <person name="Barry K."/>
            <person name="Martinez A.T."/>
            <person name="Xiao Y."/>
            <person name="Gibbons J.G."/>
            <person name="Terashima K."/>
            <person name="Grigoriev I.V."/>
            <person name="Hibbett D."/>
        </authorList>
    </citation>
    <scope>NUCLEOTIDE SEQUENCE</scope>
    <source>
        <strain evidence="3">Sp2 HRB7682 ss15</strain>
    </source>
</reference>
<reference evidence="3" key="1">
    <citation type="submission" date="2022-08" db="EMBL/GenBank/DDBJ databases">
        <authorList>
            <consortium name="DOE Joint Genome Institute"/>
            <person name="Min B."/>
            <person name="Riley R."/>
            <person name="Sierra-Patev S."/>
            <person name="Naranjo-Ortiz M."/>
            <person name="Looney B."/>
            <person name="Konkel Z."/>
            <person name="Slot J.C."/>
            <person name="Sakamoto Y."/>
            <person name="Steenwyk J.L."/>
            <person name="Rokas A."/>
            <person name="Carro J."/>
            <person name="Camarero S."/>
            <person name="Ferreira P."/>
            <person name="Molpeceres G."/>
            <person name="Ruiz-Duenas F.J."/>
            <person name="Serrano A."/>
            <person name="Henrissat B."/>
            <person name="Drula E."/>
            <person name="Hughes K.W."/>
            <person name="Mata J.L."/>
            <person name="Ishikawa N.K."/>
            <person name="Vargas-Isla R."/>
            <person name="Ushijima S."/>
            <person name="Smith C.A."/>
            <person name="Ahrendt S."/>
            <person name="Andreopoulos W."/>
            <person name="He G."/>
            <person name="Labutti K."/>
            <person name="Lipzen A."/>
            <person name="Ng V."/>
            <person name="Sandor L."/>
            <person name="Barry K."/>
            <person name="Martinez A.T."/>
            <person name="Xiao Y."/>
            <person name="Gibbons J.G."/>
            <person name="Terashima K."/>
            <person name="Hibbett D.S."/>
            <person name="Grigoriev I.V."/>
        </authorList>
    </citation>
    <scope>NUCLEOTIDE SEQUENCE</scope>
    <source>
        <strain evidence="3">Sp2 HRB7682 ss15</strain>
    </source>
</reference>
<name>A0A9W8ZU03_9AGAR</name>
<dbReference type="AlphaFoldDB" id="A0A9W8ZU03"/>
<evidence type="ECO:0000313" key="4">
    <source>
        <dbReference type="Proteomes" id="UP001150238"/>
    </source>
</evidence>
<accession>A0A9W8ZU03</accession>
<evidence type="ECO:0000256" key="1">
    <source>
        <dbReference type="SAM" id="MobiDB-lite"/>
    </source>
</evidence>
<evidence type="ECO:0000313" key="3">
    <source>
        <dbReference type="EMBL" id="KAJ4466897.1"/>
    </source>
</evidence>
<organism evidence="3 4">
    <name type="scientific">Lentinula lateritia</name>
    <dbReference type="NCBI Taxonomy" id="40482"/>
    <lineage>
        <taxon>Eukaryota</taxon>
        <taxon>Fungi</taxon>
        <taxon>Dikarya</taxon>
        <taxon>Basidiomycota</taxon>
        <taxon>Agaricomycotina</taxon>
        <taxon>Agaricomycetes</taxon>
        <taxon>Agaricomycetidae</taxon>
        <taxon>Agaricales</taxon>
        <taxon>Marasmiineae</taxon>
        <taxon>Omphalotaceae</taxon>
        <taxon>Lentinula</taxon>
    </lineage>
</organism>
<comment type="caution">
    <text evidence="3">The sequence shown here is derived from an EMBL/GenBank/DDBJ whole genome shotgun (WGS) entry which is preliminary data.</text>
</comment>
<keyword evidence="2" id="KW-0732">Signal</keyword>
<feature type="chain" id="PRO_5040857013" evidence="2">
    <location>
        <begin position="22"/>
        <end position="226"/>
    </location>
</feature>
<gene>
    <name evidence="3" type="ORF">C8J55DRAFT_565546</name>
</gene>